<reference evidence="3" key="1">
    <citation type="submission" date="2016-10" db="EMBL/GenBank/DDBJ databases">
        <title>The complete genome sequence of the rumen bacterium Butyrivibrio hungatei MB2003.</title>
        <authorList>
            <person name="Palevich N."/>
            <person name="Kelly W.J."/>
            <person name="Leahy S.C."/>
            <person name="Altermann E."/>
            <person name="Rakonjac J."/>
            <person name="Attwood G.T."/>
        </authorList>
    </citation>
    <scope>NUCLEOTIDE SEQUENCE [LARGE SCALE GENOMIC DNA]</scope>
    <source>
        <strain evidence="3">MB2003</strain>
    </source>
</reference>
<evidence type="ECO:0000256" key="1">
    <source>
        <dbReference type="SAM" id="Phobius"/>
    </source>
</evidence>
<evidence type="ECO:0000313" key="2">
    <source>
        <dbReference type="EMBL" id="AOZ97762.1"/>
    </source>
</evidence>
<feature type="transmembrane region" description="Helical" evidence="1">
    <location>
        <begin position="222"/>
        <end position="244"/>
    </location>
</feature>
<proteinExistence type="predicted"/>
<dbReference type="EMBL" id="CP017831">
    <property type="protein sequence ID" value="AOZ97762.1"/>
    <property type="molecule type" value="Genomic_DNA"/>
</dbReference>
<feature type="transmembrane region" description="Helical" evidence="1">
    <location>
        <begin position="21"/>
        <end position="41"/>
    </location>
</feature>
<sequence>MMLFRSLLCEIKMDLISTLRYKFGTISDIVVYSILLLFFLYSGTGKSYSNIYGYENYRELFFAGYIAWFFSVSAISSIAQIVTGELRQGTFYRKLNSRCPLEVLLFGRFIAALIVEVLVAIIVAVVGIIFGKLNIEIHFEIGIPILICVLGMYGLGLCIAGAALFYKRVGAITYIIQLLLLFLTDTVSATDHFINISKGIPLTICNILIRRQIVGENVVTNLFQLILISIIWLITGIVMFRVFINKAKKEGNILFY</sequence>
<organism evidence="2 3">
    <name type="scientific">Butyrivibrio hungatei</name>
    <dbReference type="NCBI Taxonomy" id="185008"/>
    <lineage>
        <taxon>Bacteria</taxon>
        <taxon>Bacillati</taxon>
        <taxon>Bacillota</taxon>
        <taxon>Clostridia</taxon>
        <taxon>Lachnospirales</taxon>
        <taxon>Lachnospiraceae</taxon>
        <taxon>Butyrivibrio</taxon>
    </lineage>
</organism>
<protein>
    <submittedName>
        <fullName evidence="2">ABC transporter permease protein</fullName>
    </submittedName>
</protein>
<keyword evidence="1" id="KW-0812">Transmembrane</keyword>
<feature type="transmembrane region" description="Helical" evidence="1">
    <location>
        <begin position="61"/>
        <end position="82"/>
    </location>
</feature>
<dbReference type="InterPro" id="IPR051784">
    <property type="entry name" value="Nod_factor_ABC_transporter"/>
</dbReference>
<dbReference type="RefSeq" id="WP_071177333.1">
    <property type="nucleotide sequence ID" value="NZ_CP017831.1"/>
</dbReference>
<dbReference type="AlphaFoldDB" id="A0A1D9P5I4"/>
<keyword evidence="1" id="KW-0472">Membrane</keyword>
<feature type="transmembrane region" description="Helical" evidence="1">
    <location>
        <begin position="103"/>
        <end position="129"/>
    </location>
</feature>
<name>A0A1D9P5I4_9FIRM</name>
<feature type="transmembrane region" description="Helical" evidence="1">
    <location>
        <begin position="171"/>
        <end position="189"/>
    </location>
</feature>
<dbReference type="PANTHER" id="PTHR43229:SF6">
    <property type="entry name" value="ABC-TYPE MULTIDRUG TRANSPORT SYSTEM, PERMEASE COMPONENT"/>
    <property type="match status" value="1"/>
</dbReference>
<dbReference type="OrthoDB" id="2067867at2"/>
<gene>
    <name evidence="2" type="ORF">bhn_I2730</name>
</gene>
<keyword evidence="1" id="KW-1133">Transmembrane helix</keyword>
<evidence type="ECO:0000313" key="3">
    <source>
        <dbReference type="Proteomes" id="UP000179284"/>
    </source>
</evidence>
<keyword evidence="3" id="KW-1185">Reference proteome</keyword>
<accession>A0A1D9P5I4</accession>
<dbReference type="KEGG" id="bhu:bhn_I2730"/>
<dbReference type="Proteomes" id="UP000179284">
    <property type="component" value="Chromosome I"/>
</dbReference>
<feature type="transmembrane region" description="Helical" evidence="1">
    <location>
        <begin position="141"/>
        <end position="164"/>
    </location>
</feature>
<dbReference type="PANTHER" id="PTHR43229">
    <property type="entry name" value="NODULATION PROTEIN J"/>
    <property type="match status" value="1"/>
</dbReference>